<organism evidence="1 2">
    <name type="scientific">Steinernema glaseri</name>
    <dbReference type="NCBI Taxonomy" id="37863"/>
    <lineage>
        <taxon>Eukaryota</taxon>
        <taxon>Metazoa</taxon>
        <taxon>Ecdysozoa</taxon>
        <taxon>Nematoda</taxon>
        <taxon>Chromadorea</taxon>
        <taxon>Rhabditida</taxon>
        <taxon>Tylenchina</taxon>
        <taxon>Panagrolaimomorpha</taxon>
        <taxon>Strongyloidoidea</taxon>
        <taxon>Steinernematidae</taxon>
        <taxon>Steinernema</taxon>
    </lineage>
</organism>
<evidence type="ECO:0000313" key="2">
    <source>
        <dbReference type="WBParaSite" id="L893_g13197.t1"/>
    </source>
</evidence>
<sequence>MGIFPGARLGMKLNVTKICDTTDGSTVHREASCRWSVGVEAGHVAVHDVQGIMDQLGHARFCKLLRRSHVASCCKNKEPKRLKYYLFWISEILQMRFGLWSHF</sequence>
<keyword evidence="1" id="KW-1185">Reference proteome</keyword>
<dbReference type="Proteomes" id="UP000095287">
    <property type="component" value="Unplaced"/>
</dbReference>
<dbReference type="AlphaFoldDB" id="A0A1I7Y6S2"/>
<accession>A0A1I7Y6S2</accession>
<dbReference type="WBParaSite" id="L893_g13197.t1">
    <property type="protein sequence ID" value="L893_g13197.t1"/>
    <property type="gene ID" value="L893_g13197"/>
</dbReference>
<proteinExistence type="predicted"/>
<evidence type="ECO:0000313" key="1">
    <source>
        <dbReference type="Proteomes" id="UP000095287"/>
    </source>
</evidence>
<name>A0A1I7Y6S2_9BILA</name>
<protein>
    <submittedName>
        <fullName evidence="2">Uncharacterized protein</fullName>
    </submittedName>
</protein>
<reference evidence="2" key="1">
    <citation type="submission" date="2016-11" db="UniProtKB">
        <authorList>
            <consortium name="WormBaseParasite"/>
        </authorList>
    </citation>
    <scope>IDENTIFICATION</scope>
</reference>